<dbReference type="Gene3D" id="3.40.50.1820">
    <property type="entry name" value="alpha/beta hydrolase"/>
    <property type="match status" value="1"/>
</dbReference>
<dbReference type="VEuPathDB" id="FungiDB:AeMF1_012588"/>
<protein>
    <recommendedName>
        <fullName evidence="3">AB hydrolase-1 domain-containing protein</fullName>
    </recommendedName>
</protein>
<sequence>MTTLKEALEGMAETSTSKYIVAGQSAGGPTAIQIAAQARGVKGLVVMNSIGLRPHRYARPYFLYVLVTWMLRASTWTRFLATKFVYFFLVHVTSVFPKKTPIDAVAYSQQRMGNIDFQLLKDSVEQVKARHVPTFVANSTNDPVIETEISRELALAFVPQVTHAEFTSGGHMIQKTQAKALAEALVAWSEAINSPRPKL</sequence>
<reference evidence="1 2" key="1">
    <citation type="submission" date="2019-07" db="EMBL/GenBank/DDBJ databases">
        <title>Genomics analysis of Aphanomyces spp. identifies a new class of oomycete effector associated with host adaptation.</title>
        <authorList>
            <person name="Gaulin E."/>
        </authorList>
    </citation>
    <scope>NUCLEOTIDE SEQUENCE [LARGE SCALE GENOMIC DNA]</scope>
    <source>
        <strain evidence="1 2">ATCC 201684</strain>
    </source>
</reference>
<dbReference type="SUPFAM" id="SSF53474">
    <property type="entry name" value="alpha/beta-Hydrolases"/>
    <property type="match status" value="1"/>
</dbReference>
<dbReference type="PANTHER" id="PTHR47533">
    <property type="entry name" value="PROTEIN CBG21859"/>
    <property type="match status" value="1"/>
</dbReference>
<dbReference type="Pfam" id="PF06342">
    <property type="entry name" value="DUF1057"/>
    <property type="match status" value="1"/>
</dbReference>
<keyword evidence="2" id="KW-1185">Reference proteome</keyword>
<accession>A0A6G0XN74</accession>
<dbReference type="AlphaFoldDB" id="A0A6G0XN74"/>
<name>A0A6G0XN74_9STRA</name>
<dbReference type="InterPro" id="IPR029058">
    <property type="entry name" value="AB_hydrolase_fold"/>
</dbReference>
<dbReference type="PANTHER" id="PTHR47533:SF4">
    <property type="entry name" value="AB HYDROLASE-1 DOMAIN-CONTAINING PROTEIN"/>
    <property type="match status" value="1"/>
</dbReference>
<organism evidence="1 2">
    <name type="scientific">Aphanomyces euteiches</name>
    <dbReference type="NCBI Taxonomy" id="100861"/>
    <lineage>
        <taxon>Eukaryota</taxon>
        <taxon>Sar</taxon>
        <taxon>Stramenopiles</taxon>
        <taxon>Oomycota</taxon>
        <taxon>Saprolegniomycetes</taxon>
        <taxon>Saprolegniales</taxon>
        <taxon>Verrucalvaceae</taxon>
        <taxon>Aphanomyces</taxon>
    </lineage>
</organism>
<proteinExistence type="predicted"/>
<dbReference type="Proteomes" id="UP000481153">
    <property type="component" value="Unassembled WGS sequence"/>
</dbReference>
<dbReference type="InterPro" id="IPR010463">
    <property type="entry name" value="DUF1057"/>
</dbReference>
<evidence type="ECO:0000313" key="2">
    <source>
        <dbReference type="Proteomes" id="UP000481153"/>
    </source>
</evidence>
<evidence type="ECO:0000313" key="1">
    <source>
        <dbReference type="EMBL" id="KAF0741882.1"/>
    </source>
</evidence>
<evidence type="ECO:0008006" key="3">
    <source>
        <dbReference type="Google" id="ProtNLM"/>
    </source>
</evidence>
<dbReference type="EMBL" id="VJMJ01000034">
    <property type="protein sequence ID" value="KAF0741882.1"/>
    <property type="molecule type" value="Genomic_DNA"/>
</dbReference>
<gene>
    <name evidence="1" type="ORF">Ae201684_003073</name>
</gene>
<comment type="caution">
    <text evidence="1">The sequence shown here is derived from an EMBL/GenBank/DDBJ whole genome shotgun (WGS) entry which is preliminary data.</text>
</comment>